<evidence type="ECO:0000313" key="1">
    <source>
        <dbReference type="EMBL" id="JAH08821.1"/>
    </source>
</evidence>
<organism evidence="1">
    <name type="scientific">Anguilla anguilla</name>
    <name type="common">European freshwater eel</name>
    <name type="synonym">Muraena anguilla</name>
    <dbReference type="NCBI Taxonomy" id="7936"/>
    <lineage>
        <taxon>Eukaryota</taxon>
        <taxon>Metazoa</taxon>
        <taxon>Chordata</taxon>
        <taxon>Craniata</taxon>
        <taxon>Vertebrata</taxon>
        <taxon>Euteleostomi</taxon>
        <taxon>Actinopterygii</taxon>
        <taxon>Neopterygii</taxon>
        <taxon>Teleostei</taxon>
        <taxon>Anguilliformes</taxon>
        <taxon>Anguillidae</taxon>
        <taxon>Anguilla</taxon>
    </lineage>
</organism>
<protein>
    <submittedName>
        <fullName evidence="1">Uncharacterized protein</fullName>
    </submittedName>
</protein>
<reference evidence="1" key="2">
    <citation type="journal article" date="2015" name="Fish Shellfish Immunol.">
        <title>Early steps in the European eel (Anguilla anguilla)-Vibrio vulnificus interaction in the gills: Role of the RtxA13 toxin.</title>
        <authorList>
            <person name="Callol A."/>
            <person name="Pajuelo D."/>
            <person name="Ebbesson L."/>
            <person name="Teles M."/>
            <person name="MacKenzie S."/>
            <person name="Amaro C."/>
        </authorList>
    </citation>
    <scope>NUCLEOTIDE SEQUENCE</scope>
</reference>
<name>A0A0E9PW44_ANGAN</name>
<dbReference type="AlphaFoldDB" id="A0A0E9PW44"/>
<sequence>MTNRDQPAVSVICVFFQEAFSSGLL</sequence>
<dbReference type="EMBL" id="GBXM01099756">
    <property type="protein sequence ID" value="JAH08821.1"/>
    <property type="molecule type" value="Transcribed_RNA"/>
</dbReference>
<proteinExistence type="predicted"/>
<accession>A0A0E9PW44</accession>
<reference evidence="1" key="1">
    <citation type="submission" date="2014-11" db="EMBL/GenBank/DDBJ databases">
        <authorList>
            <person name="Amaro Gonzalez C."/>
        </authorList>
    </citation>
    <scope>NUCLEOTIDE SEQUENCE</scope>
</reference>